<dbReference type="InterPro" id="IPR011008">
    <property type="entry name" value="Dimeric_a/b-barrel"/>
</dbReference>
<evidence type="ECO:0000313" key="6">
    <source>
        <dbReference type="EMBL" id="GID14687.1"/>
    </source>
</evidence>
<keyword evidence="7" id="KW-1185">Reference proteome</keyword>
<evidence type="ECO:0000313" key="7">
    <source>
        <dbReference type="Proteomes" id="UP000612808"/>
    </source>
</evidence>
<comment type="caution">
    <text evidence="6">The sequence shown here is derived from an EMBL/GenBank/DDBJ whole genome shotgun (WGS) entry which is preliminary data.</text>
</comment>
<dbReference type="InterPro" id="IPR019888">
    <property type="entry name" value="Tscrpt_reg_AsnC-like"/>
</dbReference>
<accession>A0A8J3JA55</accession>
<dbReference type="PANTHER" id="PTHR30154:SF34">
    <property type="entry name" value="TRANSCRIPTIONAL REGULATOR AZLB"/>
    <property type="match status" value="1"/>
</dbReference>
<evidence type="ECO:0000259" key="4">
    <source>
        <dbReference type="Pfam" id="PF01037"/>
    </source>
</evidence>
<dbReference type="AlphaFoldDB" id="A0A8J3JA55"/>
<dbReference type="RefSeq" id="WP_203662542.1">
    <property type="nucleotide sequence ID" value="NZ_BAAAZM010000017.1"/>
</dbReference>
<dbReference type="Pfam" id="PF13404">
    <property type="entry name" value="HTH_AsnC-type"/>
    <property type="match status" value="1"/>
</dbReference>
<dbReference type="Gene3D" id="3.30.70.920">
    <property type="match status" value="2"/>
</dbReference>
<dbReference type="Gene3D" id="1.10.10.10">
    <property type="entry name" value="Winged helix-like DNA-binding domain superfamily/Winged helix DNA-binding domain"/>
    <property type="match status" value="2"/>
</dbReference>
<keyword evidence="2" id="KW-0238">DNA-binding</keyword>
<dbReference type="GO" id="GO:0043200">
    <property type="term" value="P:response to amino acid"/>
    <property type="evidence" value="ECO:0007669"/>
    <property type="project" value="TreeGrafter"/>
</dbReference>
<dbReference type="PANTHER" id="PTHR30154">
    <property type="entry name" value="LEUCINE-RESPONSIVE REGULATORY PROTEIN"/>
    <property type="match status" value="1"/>
</dbReference>
<dbReference type="SUPFAM" id="SSF46785">
    <property type="entry name" value="Winged helix' DNA-binding domain"/>
    <property type="match status" value="1"/>
</dbReference>
<dbReference type="InterPro" id="IPR019887">
    <property type="entry name" value="Tscrpt_reg_AsnC/Lrp_C"/>
</dbReference>
<evidence type="ECO:0000256" key="1">
    <source>
        <dbReference type="ARBA" id="ARBA00023015"/>
    </source>
</evidence>
<gene>
    <name evidence="6" type="ORF">Aru02nite_55760</name>
</gene>
<reference evidence="6" key="1">
    <citation type="submission" date="2021-01" db="EMBL/GenBank/DDBJ databases">
        <title>Whole genome shotgun sequence of Actinocatenispora rupis NBRC 107355.</title>
        <authorList>
            <person name="Komaki H."/>
            <person name="Tamura T."/>
        </authorList>
    </citation>
    <scope>NUCLEOTIDE SEQUENCE</scope>
    <source>
        <strain evidence="6">NBRC 107355</strain>
    </source>
</reference>
<name>A0A8J3JA55_9ACTN</name>
<dbReference type="InterPro" id="IPR036388">
    <property type="entry name" value="WH-like_DNA-bd_sf"/>
</dbReference>
<organism evidence="6 7">
    <name type="scientific">Actinocatenispora rupis</name>
    <dbReference type="NCBI Taxonomy" id="519421"/>
    <lineage>
        <taxon>Bacteria</taxon>
        <taxon>Bacillati</taxon>
        <taxon>Actinomycetota</taxon>
        <taxon>Actinomycetes</taxon>
        <taxon>Micromonosporales</taxon>
        <taxon>Micromonosporaceae</taxon>
        <taxon>Actinocatenispora</taxon>
    </lineage>
</organism>
<feature type="domain" description="Transcription regulator AsnC/Lrp ligand binding" evidence="4">
    <location>
        <begin position="251"/>
        <end position="320"/>
    </location>
</feature>
<feature type="domain" description="HTH asnC-type" evidence="5">
    <location>
        <begin position="186"/>
        <end position="225"/>
    </location>
</feature>
<dbReference type="InterPro" id="IPR036390">
    <property type="entry name" value="WH_DNA-bd_sf"/>
</dbReference>
<evidence type="ECO:0000256" key="2">
    <source>
        <dbReference type="ARBA" id="ARBA00023125"/>
    </source>
</evidence>
<feature type="domain" description="Transcription regulator AsnC/Lrp ligand binding" evidence="4">
    <location>
        <begin position="74"/>
        <end position="143"/>
    </location>
</feature>
<dbReference type="SUPFAM" id="SSF54909">
    <property type="entry name" value="Dimeric alpha+beta barrel"/>
    <property type="match status" value="2"/>
</dbReference>
<dbReference type="Pfam" id="PF01037">
    <property type="entry name" value="AsnC_trans_reg"/>
    <property type="match status" value="2"/>
</dbReference>
<protein>
    <submittedName>
        <fullName evidence="6">AsnC family transcriptional regulator</fullName>
    </submittedName>
</protein>
<evidence type="ECO:0000259" key="5">
    <source>
        <dbReference type="Pfam" id="PF13404"/>
    </source>
</evidence>
<dbReference type="EMBL" id="BOMB01000032">
    <property type="protein sequence ID" value="GID14687.1"/>
    <property type="molecule type" value="Genomic_DNA"/>
</dbReference>
<dbReference type="GO" id="GO:0043565">
    <property type="term" value="F:sequence-specific DNA binding"/>
    <property type="evidence" value="ECO:0007669"/>
    <property type="project" value="InterPro"/>
</dbReference>
<dbReference type="SMART" id="SM00344">
    <property type="entry name" value="HTH_ASNC"/>
    <property type="match status" value="2"/>
</dbReference>
<dbReference type="Proteomes" id="UP000612808">
    <property type="component" value="Unassembled WGS sequence"/>
</dbReference>
<dbReference type="InterPro" id="IPR000485">
    <property type="entry name" value="AsnC-type_HTH_dom"/>
</dbReference>
<evidence type="ECO:0000256" key="3">
    <source>
        <dbReference type="ARBA" id="ARBA00023163"/>
    </source>
</evidence>
<dbReference type="GO" id="GO:0005829">
    <property type="term" value="C:cytosol"/>
    <property type="evidence" value="ECO:0007669"/>
    <property type="project" value="TreeGrafter"/>
</dbReference>
<sequence>MDQNDRPLDPVDRQLAAALLVHPRATWGLVAQALDMPESTVARRGQRLVSSPAVKVLGTLDVIASGRGTPVLLRVSCASGRAPDVARTLARRPEMWVVHLLSGTVDCMTEMVVGSTDHLADLVLGELARMPGVQATSSHVVIRRFATAHGWDAGLLPATAIAALRAARTDLWSHAEPPPPDTTPLSDVDEAILGALQADGRMRWVDVAARAGVMERTARRRADDLMRRGLLRLRAVVDPAVLGLSVRALLWIRVDPAHLTTVGAALADHHAVLLLAATTGEYNLCGEIAVASYRELYDFLTTVLGAQPGVRDIDVTLELRTVKRAGEIAPGADQESA</sequence>
<proteinExistence type="predicted"/>
<keyword evidence="3" id="KW-0804">Transcription</keyword>
<dbReference type="PRINTS" id="PR00033">
    <property type="entry name" value="HTHASNC"/>
</dbReference>
<keyword evidence="1" id="KW-0805">Transcription regulation</keyword>